<evidence type="ECO:0000313" key="1">
    <source>
        <dbReference type="EMBL" id="CAG8631642.1"/>
    </source>
</evidence>
<gene>
    <name evidence="1" type="ORF">FMOSSE_LOCUS10517</name>
</gene>
<dbReference type="Proteomes" id="UP000789375">
    <property type="component" value="Unassembled WGS sequence"/>
</dbReference>
<evidence type="ECO:0000313" key="2">
    <source>
        <dbReference type="Proteomes" id="UP000789375"/>
    </source>
</evidence>
<sequence>MKNKEEEYYNDYGFIQLRTNLFFLSEQVATTARHKFCVAGHVCFTKIEN</sequence>
<name>A0A9N9DA86_FUNMO</name>
<dbReference type="AlphaFoldDB" id="A0A9N9DA86"/>
<dbReference type="EMBL" id="CAJVPP010003532">
    <property type="protein sequence ID" value="CAG8631642.1"/>
    <property type="molecule type" value="Genomic_DNA"/>
</dbReference>
<proteinExistence type="predicted"/>
<keyword evidence="2" id="KW-1185">Reference proteome</keyword>
<reference evidence="1" key="1">
    <citation type="submission" date="2021-06" db="EMBL/GenBank/DDBJ databases">
        <authorList>
            <person name="Kallberg Y."/>
            <person name="Tangrot J."/>
            <person name="Rosling A."/>
        </authorList>
    </citation>
    <scope>NUCLEOTIDE SEQUENCE</scope>
    <source>
        <strain evidence="1">87-6 pot B 2015</strain>
    </source>
</reference>
<accession>A0A9N9DA86</accession>
<organism evidence="1 2">
    <name type="scientific">Funneliformis mosseae</name>
    <name type="common">Endomycorrhizal fungus</name>
    <name type="synonym">Glomus mosseae</name>
    <dbReference type="NCBI Taxonomy" id="27381"/>
    <lineage>
        <taxon>Eukaryota</taxon>
        <taxon>Fungi</taxon>
        <taxon>Fungi incertae sedis</taxon>
        <taxon>Mucoromycota</taxon>
        <taxon>Glomeromycotina</taxon>
        <taxon>Glomeromycetes</taxon>
        <taxon>Glomerales</taxon>
        <taxon>Glomeraceae</taxon>
        <taxon>Funneliformis</taxon>
    </lineage>
</organism>
<comment type="caution">
    <text evidence="1">The sequence shown here is derived from an EMBL/GenBank/DDBJ whole genome shotgun (WGS) entry which is preliminary data.</text>
</comment>
<protein>
    <submittedName>
        <fullName evidence="1">6870_t:CDS:1</fullName>
    </submittedName>
</protein>